<evidence type="ECO:0000256" key="1">
    <source>
        <dbReference type="SAM" id="Phobius"/>
    </source>
</evidence>
<keyword evidence="1" id="KW-0812">Transmembrane</keyword>
<protein>
    <submittedName>
        <fullName evidence="2">Uncharacterized protein</fullName>
    </submittedName>
</protein>
<keyword evidence="3" id="KW-1185">Reference proteome</keyword>
<comment type="caution">
    <text evidence="2">The sequence shown here is derived from an EMBL/GenBank/DDBJ whole genome shotgun (WGS) entry which is preliminary data.</text>
</comment>
<keyword evidence="1" id="KW-1133">Transmembrane helix</keyword>
<keyword evidence="1" id="KW-0472">Membrane</keyword>
<feature type="transmembrane region" description="Helical" evidence="1">
    <location>
        <begin position="138"/>
        <end position="160"/>
    </location>
</feature>
<dbReference type="EMBL" id="JACCFW010000001">
    <property type="protein sequence ID" value="NYJ75628.1"/>
    <property type="molecule type" value="Genomic_DNA"/>
</dbReference>
<feature type="transmembrane region" description="Helical" evidence="1">
    <location>
        <begin position="115"/>
        <end position="132"/>
    </location>
</feature>
<dbReference type="AlphaFoldDB" id="A0A853DFQ0"/>
<name>A0A853DFQ0_9MICO</name>
<sequence length="178" mass="19009">MPQVIVRTAIVKGASPPLSFGSFYVNGDRHRLRGGHTTTVEVPGGDVRALIVFSWYRCGLWVGSADAKTSMVLEYWHRDITDVGAGRAPVDALSVGQSELVNTHSAERLPTWRRIAALFMALLVVQAAVLAVSDVVGLAAGLAVVAMLPVLGAAGCIWVASSRRKGRRLTTIPHTPSR</sequence>
<proteinExistence type="predicted"/>
<organism evidence="2 3">
    <name type="scientific">Allobranchiibius huperziae</name>
    <dbReference type="NCBI Taxonomy" id="1874116"/>
    <lineage>
        <taxon>Bacteria</taxon>
        <taxon>Bacillati</taxon>
        <taxon>Actinomycetota</taxon>
        <taxon>Actinomycetes</taxon>
        <taxon>Micrococcales</taxon>
        <taxon>Dermacoccaceae</taxon>
        <taxon>Allobranchiibius</taxon>
    </lineage>
</organism>
<evidence type="ECO:0000313" key="2">
    <source>
        <dbReference type="EMBL" id="NYJ75628.1"/>
    </source>
</evidence>
<reference evidence="2 3" key="1">
    <citation type="submission" date="2020-07" db="EMBL/GenBank/DDBJ databases">
        <title>Sequencing the genomes of 1000 actinobacteria strains.</title>
        <authorList>
            <person name="Klenk H.-P."/>
        </authorList>
    </citation>
    <scope>NUCLEOTIDE SEQUENCE [LARGE SCALE GENOMIC DNA]</scope>
    <source>
        <strain evidence="2 3">DSM 29531</strain>
    </source>
</reference>
<gene>
    <name evidence="2" type="ORF">HNR15_002591</name>
</gene>
<dbReference type="RefSeq" id="WP_179482452.1">
    <property type="nucleotide sequence ID" value="NZ_JACCFW010000001.1"/>
</dbReference>
<accession>A0A853DFQ0</accession>
<evidence type="ECO:0000313" key="3">
    <source>
        <dbReference type="Proteomes" id="UP000571817"/>
    </source>
</evidence>
<dbReference type="Proteomes" id="UP000571817">
    <property type="component" value="Unassembled WGS sequence"/>
</dbReference>